<keyword evidence="2" id="KW-1133">Transmembrane helix</keyword>
<sequence>MRKGYELWSSANIKQQQQQQQLQLQCSCKAVCDNSLWYWLQADTSGITGAHDTTRWTSYRACGVENNHNTDCSSSQAAYPLSPVSNFGTTENVPSGLQSKKGTIYYLTKTGWAFLLITLLFIVLSLIPTLVSFCVPSVSALAIATATLVPVALFFSLLAASLLTAGYVKGRNAFRDDGRSASMNTTQFAFLWTTPVLLILSTVLGGVGCCSSLVGKKEPRYSDHYGGEETSHDTYGNNYTGEKVGEEQQPKTRGGFFGKKKSTNPGYTLDTEANPTGNVTGANQNIGTNTAVGAPGTTGATDYTRSAPADDPSLLNKNAVSKSATGAVPSSIQGTSANASSSVGTGVATGVGAGAAVLGAGRYAAGKKNSSTADYKGASEGDYHPTDNTAGYSSSSKGPTGAISDYSKTANEKYDTTGTAGYKKPTTVSSALGEPSTTDKSLSTGSYGKTGSTAPYPSESSLSTGSYGKTGSTAPYPSESVDTTKASSSAPYPSEPVDTTKASSSAPYPNDSYGTSTFTGKTSDVAGTSYVDDNVTKNSTLYDQAYADSSKYDKDNADSKYGSGSLNKDKRSLDPGYQTKSTADQSLTKDEFKDPYYSDPSRRESEGSKSLWQTAVSALGFGGEDSNTTSAADVGAGTAAGAAVGAGAGTMGKSSTGADYSTASRDAGVHDSKLLSDSASHAAGNIDSTQGKKSDAYGLSDSADSTGLSGSNAKSQTLGSNTAKSGTATGSNLNEKDFGYKDSGSDHGYGATKAGANSERFETDKGKYENKSTVFPVGSQNKYMNKDEYGNHNIGYETGVPDNSSAIAAQVASGSRSENVPVSKGPASSVKDTYKGIDSSIYDKHDNTTTEGYEPTDYYVEKTKDDFGKHKDQSNLSHGYNKSSSAADPTYGTGIGSETASSSKYGSTGSNRGVNKKFGDSTYSSTSGEKTLPRSSYDQGLSSSGYEKSTPSDKVASTGASGSSYPDSRSGAYKTSDRTSSGFADSRDVSKSGYSSSNAKRGNDLESLTDDTGFDASTARNTIGMSSFSGSQAKSSVQQGLDKSGSNKLGSSVQQDLGKASGKADSSSSAGEYIAGSGYAGSQSVPKSTAGQGSNTMSYAAVASGAAGGTAALDSGDKDNSKKHQRKTSDTTPAQDKYTSSDYDSYKAPSGSKYDSDVAAYNQTKGKNEYEPVSSSSNTANTKDKSVYDDSTYRSSDSAYAGKSSSSTGTGTGAGASETAGYGDSSKPVTSKSGTVQPVVDLKRNRNPLAKGSSATTREAVDDDSYKGSSGYRDTSKPTATEEYSSHQRISSGDYARNTMTSEEFDRSRARGKSSAGGSKENSYGSEYSNPSTASNKRRSSAGNDLRPKVDLSKNRNPYTEGTSGSR</sequence>
<accession>A0A9P8QDU5</accession>
<feature type="transmembrane region" description="Helical" evidence="2">
    <location>
        <begin position="110"/>
        <end position="131"/>
    </location>
</feature>
<dbReference type="InterPro" id="IPR009571">
    <property type="entry name" value="SUR7/Rim9-like_fungi"/>
</dbReference>
<feature type="compositionally biased region" description="Polar residues" evidence="1">
    <location>
        <begin position="500"/>
        <end position="526"/>
    </location>
</feature>
<feature type="compositionally biased region" description="Basic and acidic residues" evidence="1">
    <location>
        <begin position="587"/>
        <end position="607"/>
    </location>
</feature>
<dbReference type="GO" id="GO:0031505">
    <property type="term" value="P:fungal-type cell wall organization"/>
    <property type="evidence" value="ECO:0007669"/>
    <property type="project" value="TreeGrafter"/>
</dbReference>
<feature type="compositionally biased region" description="Low complexity" evidence="1">
    <location>
        <begin position="287"/>
        <end position="301"/>
    </location>
</feature>
<organism evidence="3 4">
    <name type="scientific">Wickerhamomyces pijperi</name>
    <name type="common">Yeast</name>
    <name type="synonym">Pichia pijperi</name>
    <dbReference type="NCBI Taxonomy" id="599730"/>
    <lineage>
        <taxon>Eukaryota</taxon>
        <taxon>Fungi</taxon>
        <taxon>Dikarya</taxon>
        <taxon>Ascomycota</taxon>
        <taxon>Saccharomycotina</taxon>
        <taxon>Saccharomycetes</taxon>
        <taxon>Phaffomycetales</taxon>
        <taxon>Wickerhamomycetaceae</taxon>
        <taxon>Wickerhamomyces</taxon>
    </lineage>
</organism>
<feature type="compositionally biased region" description="Polar residues" evidence="1">
    <location>
        <begin position="874"/>
        <end position="887"/>
    </location>
</feature>
<feature type="region of interest" description="Disordered" evidence="1">
    <location>
        <begin position="367"/>
        <end position="610"/>
    </location>
</feature>
<feature type="compositionally biased region" description="Polar residues" evidence="1">
    <location>
        <begin position="386"/>
        <end position="398"/>
    </location>
</feature>
<dbReference type="OrthoDB" id="5419460at2759"/>
<feature type="compositionally biased region" description="Polar residues" evidence="1">
    <location>
        <begin position="958"/>
        <end position="967"/>
    </location>
</feature>
<feature type="compositionally biased region" description="Polar residues" evidence="1">
    <location>
        <begin position="1018"/>
        <end position="1055"/>
    </location>
</feature>
<dbReference type="Pfam" id="PF06687">
    <property type="entry name" value="SUR7"/>
    <property type="match status" value="1"/>
</dbReference>
<name>A0A9P8QDU5_WICPI</name>
<feature type="transmembrane region" description="Helical" evidence="2">
    <location>
        <begin position="143"/>
        <end position="168"/>
    </location>
</feature>
<feature type="compositionally biased region" description="Basic and acidic residues" evidence="1">
    <location>
        <begin position="759"/>
        <end position="770"/>
    </location>
</feature>
<dbReference type="Proteomes" id="UP000774326">
    <property type="component" value="Unassembled WGS sequence"/>
</dbReference>
<keyword evidence="2" id="KW-0472">Membrane</keyword>
<feature type="compositionally biased region" description="Polar residues" evidence="1">
    <location>
        <begin position="1355"/>
        <end position="1367"/>
    </location>
</feature>
<keyword evidence="4" id="KW-1185">Reference proteome</keyword>
<dbReference type="GO" id="GO:0030866">
    <property type="term" value="P:cortical actin cytoskeleton organization"/>
    <property type="evidence" value="ECO:0007669"/>
    <property type="project" value="TreeGrafter"/>
</dbReference>
<feature type="non-terminal residue" evidence="3">
    <location>
        <position position="1367"/>
    </location>
</feature>
<evidence type="ECO:0000313" key="4">
    <source>
        <dbReference type="Proteomes" id="UP000774326"/>
    </source>
</evidence>
<feature type="compositionally biased region" description="Basic and acidic residues" evidence="1">
    <location>
        <begin position="734"/>
        <end position="745"/>
    </location>
</feature>
<dbReference type="PANTHER" id="PTHR36414">
    <property type="entry name" value="PROTEIN SUR7"/>
    <property type="match status" value="1"/>
</dbReference>
<feature type="compositionally biased region" description="Low complexity" evidence="1">
    <location>
        <begin position="1195"/>
        <end position="1223"/>
    </location>
</feature>
<dbReference type="EMBL" id="JAEUBG010000257">
    <property type="protein sequence ID" value="KAH3688616.1"/>
    <property type="molecule type" value="Genomic_DNA"/>
</dbReference>
<gene>
    <name evidence="3" type="ORF">WICPIJ_000404</name>
</gene>
<feature type="compositionally biased region" description="Polar residues" evidence="1">
    <location>
        <begin position="1080"/>
        <end position="1098"/>
    </location>
</feature>
<feature type="compositionally biased region" description="Polar residues" evidence="1">
    <location>
        <begin position="1321"/>
        <end position="1335"/>
    </location>
</feature>
<dbReference type="GO" id="GO:0032185">
    <property type="term" value="P:septin cytoskeleton organization"/>
    <property type="evidence" value="ECO:0007669"/>
    <property type="project" value="TreeGrafter"/>
</dbReference>
<evidence type="ECO:0000313" key="3">
    <source>
        <dbReference type="EMBL" id="KAH3688616.1"/>
    </source>
</evidence>
<dbReference type="GO" id="GO:0005938">
    <property type="term" value="C:cell cortex"/>
    <property type="evidence" value="ECO:0007669"/>
    <property type="project" value="TreeGrafter"/>
</dbReference>
<feature type="region of interest" description="Disordered" evidence="1">
    <location>
        <begin position="224"/>
        <end position="316"/>
    </location>
</feature>
<feature type="compositionally biased region" description="Polar residues" evidence="1">
    <location>
        <begin position="702"/>
        <end position="733"/>
    </location>
</feature>
<dbReference type="GO" id="GO:0006897">
    <property type="term" value="P:endocytosis"/>
    <property type="evidence" value="ECO:0007669"/>
    <property type="project" value="TreeGrafter"/>
</dbReference>
<comment type="caution">
    <text evidence="3">The sequence shown here is derived from an EMBL/GenBank/DDBJ whole genome shotgun (WGS) entry which is preliminary data.</text>
</comment>
<feature type="compositionally biased region" description="Polar residues" evidence="1">
    <location>
        <begin position="1277"/>
        <end position="1291"/>
    </location>
</feature>
<feature type="compositionally biased region" description="Polar residues" evidence="1">
    <location>
        <begin position="652"/>
        <end position="664"/>
    </location>
</feature>
<evidence type="ECO:0000256" key="1">
    <source>
        <dbReference type="SAM" id="MobiDB-lite"/>
    </source>
</evidence>
<proteinExistence type="predicted"/>
<dbReference type="PANTHER" id="PTHR36414:SF1">
    <property type="entry name" value="PROTEIN SUR7"/>
    <property type="match status" value="1"/>
</dbReference>
<feature type="region of interest" description="Disordered" evidence="1">
    <location>
        <begin position="644"/>
        <end position="773"/>
    </location>
</feature>
<feature type="compositionally biased region" description="Low complexity" evidence="1">
    <location>
        <begin position="1058"/>
        <end position="1071"/>
    </location>
</feature>
<feature type="transmembrane region" description="Helical" evidence="2">
    <location>
        <begin position="189"/>
        <end position="214"/>
    </location>
</feature>
<feature type="compositionally biased region" description="Polar residues" evidence="1">
    <location>
        <begin position="1130"/>
        <end position="1143"/>
    </location>
</feature>
<feature type="compositionally biased region" description="Polar residues" evidence="1">
    <location>
        <begin position="896"/>
        <end position="913"/>
    </location>
</feature>
<feature type="compositionally biased region" description="Polar residues" evidence="1">
    <location>
        <begin position="1227"/>
        <end position="1236"/>
    </location>
</feature>
<feature type="compositionally biased region" description="Polar residues" evidence="1">
    <location>
        <begin position="263"/>
        <end position="286"/>
    </location>
</feature>
<evidence type="ECO:0000256" key="2">
    <source>
        <dbReference type="SAM" id="Phobius"/>
    </source>
</evidence>
<dbReference type="GO" id="GO:0045121">
    <property type="term" value="C:membrane raft"/>
    <property type="evidence" value="ECO:0007669"/>
    <property type="project" value="TreeGrafter"/>
</dbReference>
<feature type="compositionally biased region" description="Basic and acidic residues" evidence="1">
    <location>
        <begin position="1182"/>
        <end position="1192"/>
    </location>
</feature>
<feature type="region of interest" description="Disordered" evidence="1">
    <location>
        <begin position="812"/>
        <end position="1367"/>
    </location>
</feature>
<feature type="compositionally biased region" description="Basic and acidic residues" evidence="1">
    <location>
        <begin position="859"/>
        <end position="873"/>
    </location>
</feature>
<feature type="compositionally biased region" description="Polar residues" evidence="1">
    <location>
        <begin position="921"/>
        <end position="949"/>
    </location>
</feature>
<feature type="compositionally biased region" description="Polar residues" evidence="1">
    <location>
        <begin position="426"/>
        <end position="491"/>
    </location>
</feature>
<feature type="compositionally biased region" description="Low complexity" evidence="1">
    <location>
        <begin position="1100"/>
        <end position="1112"/>
    </location>
</feature>
<protein>
    <submittedName>
        <fullName evidence="3">Uncharacterized protein</fullName>
    </submittedName>
</protein>
<reference evidence="3" key="2">
    <citation type="submission" date="2021-01" db="EMBL/GenBank/DDBJ databases">
        <authorList>
            <person name="Schikora-Tamarit M.A."/>
        </authorList>
    </citation>
    <scope>NUCLEOTIDE SEQUENCE</scope>
    <source>
        <strain evidence="3">CBS2887</strain>
    </source>
</reference>
<dbReference type="GO" id="GO:0005886">
    <property type="term" value="C:plasma membrane"/>
    <property type="evidence" value="ECO:0007669"/>
    <property type="project" value="InterPro"/>
</dbReference>
<keyword evidence="2" id="KW-0812">Transmembrane</keyword>
<reference evidence="3" key="1">
    <citation type="journal article" date="2021" name="Open Biol.">
        <title>Shared evolutionary footprints suggest mitochondrial oxidative damage underlies multiple complex I losses in fungi.</title>
        <authorList>
            <person name="Schikora-Tamarit M.A."/>
            <person name="Marcet-Houben M."/>
            <person name="Nosek J."/>
            <person name="Gabaldon T."/>
        </authorList>
    </citation>
    <scope>NUCLEOTIDE SEQUENCE</scope>
    <source>
        <strain evidence="3">CBS2887</strain>
    </source>
</reference>